<feature type="region of interest" description="Disordered" evidence="2">
    <location>
        <begin position="1"/>
        <end position="32"/>
    </location>
</feature>
<feature type="repeat" description="ANK" evidence="1">
    <location>
        <begin position="207"/>
        <end position="239"/>
    </location>
</feature>
<feature type="compositionally biased region" description="Polar residues" evidence="2">
    <location>
        <begin position="479"/>
        <end position="488"/>
    </location>
</feature>
<feature type="domain" description="RAMA" evidence="3">
    <location>
        <begin position="812"/>
        <end position="893"/>
    </location>
</feature>
<dbReference type="SUPFAM" id="SSF48403">
    <property type="entry name" value="Ankyrin repeat"/>
    <property type="match status" value="1"/>
</dbReference>
<name>A0A9Q1HV29_CONCO</name>
<dbReference type="InterPro" id="IPR002110">
    <property type="entry name" value="Ankyrin_rpt"/>
</dbReference>
<feature type="region of interest" description="Disordered" evidence="2">
    <location>
        <begin position="83"/>
        <end position="110"/>
    </location>
</feature>
<dbReference type="InterPro" id="IPR036770">
    <property type="entry name" value="Ankyrin_rpt-contain_sf"/>
</dbReference>
<feature type="compositionally biased region" description="Basic and acidic residues" evidence="2">
    <location>
        <begin position="13"/>
        <end position="23"/>
    </location>
</feature>
<evidence type="ECO:0000313" key="5">
    <source>
        <dbReference type="Proteomes" id="UP001152803"/>
    </source>
</evidence>
<dbReference type="PANTHER" id="PTHR24176:SF14">
    <property type="entry name" value="ANKYRIN REPEAT DOMAIN-CONTAINING PROTEIN 31"/>
    <property type="match status" value="1"/>
</dbReference>
<evidence type="ECO:0000256" key="1">
    <source>
        <dbReference type="PROSITE-ProRule" id="PRU00023"/>
    </source>
</evidence>
<feature type="region of interest" description="Disordered" evidence="2">
    <location>
        <begin position="719"/>
        <end position="738"/>
    </location>
</feature>
<feature type="region of interest" description="Disordered" evidence="2">
    <location>
        <begin position="479"/>
        <end position="498"/>
    </location>
</feature>
<feature type="compositionally biased region" description="Polar residues" evidence="2">
    <location>
        <begin position="661"/>
        <end position="680"/>
    </location>
</feature>
<dbReference type="EMBL" id="JAFJMO010000011">
    <property type="protein sequence ID" value="KAJ8263108.1"/>
    <property type="molecule type" value="Genomic_DNA"/>
</dbReference>
<dbReference type="Pfam" id="PF18755">
    <property type="entry name" value="RAMA"/>
    <property type="match status" value="1"/>
</dbReference>
<keyword evidence="5" id="KW-1185">Reference proteome</keyword>
<dbReference type="SMART" id="SM00248">
    <property type="entry name" value="ANK"/>
    <property type="match status" value="3"/>
</dbReference>
<dbReference type="PROSITE" id="PS50088">
    <property type="entry name" value="ANK_REPEAT"/>
    <property type="match status" value="3"/>
</dbReference>
<feature type="region of interest" description="Disordered" evidence="2">
    <location>
        <begin position="582"/>
        <end position="630"/>
    </location>
</feature>
<reference evidence="4" key="1">
    <citation type="journal article" date="2023" name="Science">
        <title>Genome structures resolve the early diversification of teleost fishes.</title>
        <authorList>
            <person name="Parey E."/>
            <person name="Louis A."/>
            <person name="Montfort J."/>
            <person name="Bouchez O."/>
            <person name="Roques C."/>
            <person name="Iampietro C."/>
            <person name="Lluch J."/>
            <person name="Castinel A."/>
            <person name="Donnadieu C."/>
            <person name="Desvignes T."/>
            <person name="Floi Bucao C."/>
            <person name="Jouanno E."/>
            <person name="Wen M."/>
            <person name="Mejri S."/>
            <person name="Dirks R."/>
            <person name="Jansen H."/>
            <person name="Henkel C."/>
            <person name="Chen W.J."/>
            <person name="Zahm M."/>
            <person name="Cabau C."/>
            <person name="Klopp C."/>
            <person name="Thompson A.W."/>
            <person name="Robinson-Rechavi M."/>
            <person name="Braasch I."/>
            <person name="Lecointre G."/>
            <person name="Bobe J."/>
            <person name="Postlethwait J.H."/>
            <person name="Berthelot C."/>
            <person name="Roest Crollius H."/>
            <person name="Guiguen Y."/>
        </authorList>
    </citation>
    <scope>NUCLEOTIDE SEQUENCE</scope>
    <source>
        <strain evidence="4">Concon-B</strain>
    </source>
</reference>
<dbReference type="AlphaFoldDB" id="A0A9Q1HV29"/>
<evidence type="ECO:0000256" key="2">
    <source>
        <dbReference type="SAM" id="MobiDB-lite"/>
    </source>
</evidence>
<feature type="region of interest" description="Disordered" evidence="2">
    <location>
        <begin position="657"/>
        <end position="693"/>
    </location>
</feature>
<dbReference type="Proteomes" id="UP001152803">
    <property type="component" value="Unassembled WGS sequence"/>
</dbReference>
<keyword evidence="1" id="KW-0040">ANK repeat</keyword>
<evidence type="ECO:0000259" key="3">
    <source>
        <dbReference type="Pfam" id="PF18755"/>
    </source>
</evidence>
<protein>
    <recommendedName>
        <fullName evidence="3">RAMA domain-containing protein</fullName>
    </recommendedName>
</protein>
<accession>A0A9Q1HV29</accession>
<comment type="caution">
    <text evidence="4">The sequence shown here is derived from an EMBL/GenBank/DDBJ whole genome shotgun (WGS) entry which is preliminary data.</text>
</comment>
<dbReference type="PROSITE" id="PS50297">
    <property type="entry name" value="ANK_REP_REGION"/>
    <property type="match status" value="3"/>
</dbReference>
<feature type="compositionally biased region" description="Low complexity" evidence="2">
    <location>
        <begin position="588"/>
        <end position="603"/>
    </location>
</feature>
<dbReference type="InterPro" id="IPR040843">
    <property type="entry name" value="RAMA"/>
</dbReference>
<gene>
    <name evidence="4" type="ORF">COCON_G00155650</name>
</gene>
<dbReference type="Pfam" id="PF12796">
    <property type="entry name" value="Ank_2"/>
    <property type="match status" value="1"/>
</dbReference>
<dbReference type="InterPro" id="IPR042334">
    <property type="entry name" value="ANKRD31"/>
</dbReference>
<dbReference type="Pfam" id="PF00023">
    <property type="entry name" value="Ank"/>
    <property type="match status" value="1"/>
</dbReference>
<dbReference type="Gene3D" id="1.25.40.20">
    <property type="entry name" value="Ankyrin repeat-containing domain"/>
    <property type="match status" value="1"/>
</dbReference>
<organism evidence="4 5">
    <name type="scientific">Conger conger</name>
    <name type="common">Conger eel</name>
    <name type="synonym">Muraena conger</name>
    <dbReference type="NCBI Taxonomy" id="82655"/>
    <lineage>
        <taxon>Eukaryota</taxon>
        <taxon>Metazoa</taxon>
        <taxon>Chordata</taxon>
        <taxon>Craniata</taxon>
        <taxon>Vertebrata</taxon>
        <taxon>Euteleostomi</taxon>
        <taxon>Actinopterygii</taxon>
        <taxon>Neopterygii</taxon>
        <taxon>Teleostei</taxon>
        <taxon>Anguilliformes</taxon>
        <taxon>Congridae</taxon>
        <taxon>Conger</taxon>
    </lineage>
</organism>
<evidence type="ECO:0000313" key="4">
    <source>
        <dbReference type="EMBL" id="KAJ8263108.1"/>
    </source>
</evidence>
<feature type="repeat" description="ANK" evidence="1">
    <location>
        <begin position="240"/>
        <end position="272"/>
    </location>
</feature>
<sequence>MGRSFDFDVNDATVREEEARAEDGTESSYDSDCTMISETNYMESNTFGTDLENACLNPDSTLGSTTSQVKDNAKRSFENAFGISRENSSENHNGNLASSPKQNLASGVDSGLKTSSVGKYLDVQQQNKHYSNFFGHQSKEIKASKAQSTRSAMKEEEHKSEHNALLKKHAAGREEVCAIACAATTSCRGPQRILKLPVRNINKRNSRGESVLHVASKKGDLALVRALIEAGINVNQADYAGWTALHEASAQGHSAVVQELLQSGADVNSRGLEGLTPLHDAVTSNHYETVKLLIQYGSNPNDQNVFGKTPLNLKCDKGIKELLSTFHGPFVSPEEGSSKPSSAAVRGKPAALSCENESGIQPNKESHCCTNLESTITILESVEKKQKEMSAWELTGPDDIGKFTEAFSQIQDVLNHVLNKHKAENRELTRKYRIASDSFKQGILRKQLMSLASRQKCLLRSLQKQNSLKLSVQTQSCSLLSPRPSTQLPPAGENQPGADTVPVTYIGPYRTTQQEPPLSCDSVEAPLSPRGVEVPLSPLGIEVPLNSRGVEVPLNSRGVEVPLKSQGEEVPLSSRGIEAPLSSRGAISEETPSSHSLSSLGDSAILRDSSESTHITSDTESGEPEPNVDALGSCSEVAVHRENTPCADIVLHLKSGRSETGPVQPTISANQSPSSQQTAGARSDQQRSDSIGENVHWSPQVGVLIVSNNTAYIVSSSLTDKQHTSQTHQTRPSVTPLAPSSSFLQGVNSGQPPDWVTAKQNALSVNETLAAVTVCQVPDKTSLGEALSHGVQKSSCEAAVSKTLPQYGDTTVSNRQLISLIQCGVIKPGDQVLQLTLKGCTYRASLLPDGSIKDMKGQFFLSPEEWVMSLLGPNIPITSAFAWKKVTYRSKSLLMYLESPDLAASQAFPVVTPCTEETGRSSITNFMDIKKILLISHEEFMPSRLMDQYWDTFSQSEDWEI</sequence>
<dbReference type="OrthoDB" id="366390at2759"/>
<feature type="repeat" description="ANK" evidence="1">
    <location>
        <begin position="273"/>
        <end position="305"/>
    </location>
</feature>
<proteinExistence type="predicted"/>
<dbReference type="PANTHER" id="PTHR24176">
    <property type="entry name" value="ANKYRIN REPEAT DOMAIN-CONTAINING PROTEIN 31-RELATED"/>
    <property type="match status" value="1"/>
</dbReference>
<feature type="compositionally biased region" description="Polar residues" evidence="2">
    <location>
        <begin position="90"/>
        <end position="105"/>
    </location>
</feature>
<feature type="compositionally biased region" description="Basic and acidic residues" evidence="2">
    <location>
        <begin position="152"/>
        <end position="162"/>
    </location>
</feature>
<feature type="region of interest" description="Disordered" evidence="2">
    <location>
        <begin position="131"/>
        <end position="162"/>
    </location>
</feature>